<comment type="caution">
    <text evidence="3">The sequence shown here is derived from an EMBL/GenBank/DDBJ whole genome shotgun (WGS) entry which is preliminary data.</text>
</comment>
<keyword evidence="2" id="KW-1133">Transmembrane helix</keyword>
<keyword evidence="2" id="KW-0812">Transmembrane</keyword>
<evidence type="ECO:0000256" key="2">
    <source>
        <dbReference type="SAM" id="Phobius"/>
    </source>
</evidence>
<dbReference type="Proteomes" id="UP000034022">
    <property type="component" value="Unassembled WGS sequence"/>
</dbReference>
<gene>
    <name evidence="3" type="ORF">US91_C0005G0013</name>
</gene>
<evidence type="ECO:0000313" key="3">
    <source>
        <dbReference type="EMBL" id="KKQ70308.1"/>
    </source>
</evidence>
<evidence type="ECO:0000313" key="4">
    <source>
        <dbReference type="Proteomes" id="UP000034022"/>
    </source>
</evidence>
<accession>A0A0G0JRX7</accession>
<dbReference type="EMBL" id="LBUU01000005">
    <property type="protein sequence ID" value="KKQ70308.1"/>
    <property type="molecule type" value="Genomic_DNA"/>
</dbReference>
<name>A0A0G0JRX7_9BACT</name>
<sequence length="126" mass="12981">MVQTRSNMENENENKTLGGNIAGKLTGVSGMGDVSEIASDFREGKAGAAAMKTAEAGVSAAISATGVGGAALKVARSVGIPIDKIIVYLILIFLILVIFPTILAAGYAITNPTEALYELFKFKTGS</sequence>
<evidence type="ECO:0000256" key="1">
    <source>
        <dbReference type="SAM" id="MobiDB-lite"/>
    </source>
</evidence>
<feature type="region of interest" description="Disordered" evidence="1">
    <location>
        <begin position="1"/>
        <end position="20"/>
    </location>
</feature>
<reference evidence="3 4" key="1">
    <citation type="journal article" date="2015" name="Nature">
        <title>rRNA introns, odd ribosomes, and small enigmatic genomes across a large radiation of phyla.</title>
        <authorList>
            <person name="Brown C.T."/>
            <person name="Hug L.A."/>
            <person name="Thomas B.C."/>
            <person name="Sharon I."/>
            <person name="Castelle C.J."/>
            <person name="Singh A."/>
            <person name="Wilkins M.J."/>
            <person name="Williams K.H."/>
            <person name="Banfield J.F."/>
        </authorList>
    </citation>
    <scope>NUCLEOTIDE SEQUENCE [LARGE SCALE GENOMIC DNA]</scope>
</reference>
<dbReference type="AlphaFoldDB" id="A0A0G0JRX7"/>
<proteinExistence type="predicted"/>
<keyword evidence="2" id="KW-0472">Membrane</keyword>
<protein>
    <submittedName>
        <fullName evidence="3">Uncharacterized protein</fullName>
    </submittedName>
</protein>
<feature type="transmembrane region" description="Helical" evidence="2">
    <location>
        <begin position="85"/>
        <end position="109"/>
    </location>
</feature>
<organism evidence="3 4">
    <name type="scientific">Candidatus Falkowbacteria bacterium GW2011_GWE1_38_31</name>
    <dbReference type="NCBI Taxonomy" id="1618638"/>
    <lineage>
        <taxon>Bacteria</taxon>
        <taxon>Candidatus Falkowiibacteriota</taxon>
    </lineage>
</organism>